<evidence type="ECO:0000313" key="4">
    <source>
        <dbReference type="Proteomes" id="UP000018211"/>
    </source>
</evidence>
<keyword evidence="1" id="KW-0175">Coiled coil</keyword>
<evidence type="ECO:0000313" key="3">
    <source>
        <dbReference type="EMBL" id="CCO46701.1"/>
    </source>
</evidence>
<reference evidence="3 4" key="1">
    <citation type="journal article" date="2013" name="ISME J.">
        <title>Comparative genomics of pathogenic lineages of Vibrio nigripulchritudo identifies virulence-associated traits.</title>
        <authorList>
            <person name="Goudenege D."/>
            <person name="Labreuche Y."/>
            <person name="Krin E."/>
            <person name="Ansquer D."/>
            <person name="Mangenot S."/>
            <person name="Calteau A."/>
            <person name="Medigue C."/>
            <person name="Mazel D."/>
            <person name="Polz M.F."/>
            <person name="Le Roux F."/>
        </authorList>
    </citation>
    <scope>NUCLEOTIDE SEQUENCE [LARGE SCALE GENOMIC DNA]</scope>
    <source>
        <strain evidence="3 4">SOn1</strain>
    </source>
</reference>
<dbReference type="RefSeq" id="WP_022611759.1">
    <property type="nucleotide sequence ID" value="NZ_LK391965.1"/>
</dbReference>
<organism evidence="3 4">
    <name type="scientific">Vibrio nigripulchritudo SOn1</name>
    <dbReference type="NCBI Taxonomy" id="1238450"/>
    <lineage>
        <taxon>Bacteria</taxon>
        <taxon>Pseudomonadati</taxon>
        <taxon>Pseudomonadota</taxon>
        <taxon>Gammaproteobacteria</taxon>
        <taxon>Vibrionales</taxon>
        <taxon>Vibrionaceae</taxon>
        <taxon>Vibrio</taxon>
    </lineage>
</organism>
<keyword evidence="2" id="KW-1133">Transmembrane helix</keyword>
<sequence>MSVDELKQYALLILVTFVSGGGFWSVVSKWLDKRVTAKKVDELSIQGAVSVVDLQQKLMEQMKADLDARAEAIEALYIKQLELERNEWERERSLLVDRVSEMAQRLEKLEEINKRLLQENESLMKCDSCTTEAASGP</sequence>
<dbReference type="Proteomes" id="UP000018211">
    <property type="component" value="Unassembled WGS sequence"/>
</dbReference>
<evidence type="ECO:0000256" key="1">
    <source>
        <dbReference type="SAM" id="Coils"/>
    </source>
</evidence>
<gene>
    <name evidence="3" type="ORF">VIBNISOn1_1840084</name>
</gene>
<accession>A0AAV2VPV1</accession>
<feature type="coiled-coil region" evidence="1">
    <location>
        <begin position="78"/>
        <end position="126"/>
    </location>
</feature>
<name>A0AAV2VPV1_9VIBR</name>
<comment type="caution">
    <text evidence="3">The sequence shown here is derived from an EMBL/GenBank/DDBJ whole genome shotgun (WGS) entry which is preliminary data.</text>
</comment>
<proteinExistence type="predicted"/>
<evidence type="ECO:0000256" key="2">
    <source>
        <dbReference type="SAM" id="Phobius"/>
    </source>
</evidence>
<keyword evidence="2" id="KW-0472">Membrane</keyword>
<protein>
    <submittedName>
        <fullName evidence="3">Uncharacterized protein</fullName>
    </submittedName>
</protein>
<keyword evidence="2" id="KW-0812">Transmembrane</keyword>
<dbReference type="AlphaFoldDB" id="A0AAV2VPV1"/>
<feature type="transmembrane region" description="Helical" evidence="2">
    <location>
        <begin position="6"/>
        <end position="27"/>
    </location>
</feature>
<dbReference type="EMBL" id="CAOF01000095">
    <property type="protein sequence ID" value="CCO46701.1"/>
    <property type="molecule type" value="Genomic_DNA"/>
</dbReference>